<evidence type="ECO:0000313" key="4">
    <source>
        <dbReference type="EMBL" id="KJK66923.1"/>
    </source>
</evidence>
<evidence type="ECO:0000313" key="5">
    <source>
        <dbReference type="Proteomes" id="UP000033540"/>
    </source>
</evidence>
<name>A0A0F0IM39_ASPPU</name>
<sequence>MSSISGGRSPRFIPPQSAQPYRSIFGGSSSQDVADLQPYPEWQGDAAFGSDDFDVAMEDIPMVEDDHSDDSTYRESDEDEPGTEAGGSQQRIPQSTADAATGHSDIASPPSSAEYRPNRFRGSESQWRKLTAEDRQNAEALETIRARDLAAHLYNAYALRVRARELARQAVEAGEPEDEIKVFGPPKRWAAWPMSATEVPRGNEHVRRGEDEAWTLRMQPDPRPSAELEESLIAIMLKDAKEKFQTRSWDDRLSSVQHWAMSQANIENDTATDGEQKSDPEFIHETLLRPVVQADDEKSRRQLRPLTRNILTQFDDLLMALHNARNGGVGADDSSASEWQTDTESIASSISSRKRRTIKNTAERSQSRGRKRTRRSSARSESSRQRSLSGHASSGRAPSRLGSRRQSKSQNSRPRGRSAGSDRKRSASRMRLGLRDWSEVLGIASMIGFPPAVIMRSSQRCAALFREDMEFRVLQEGTLQQVRDGGSSTWAYAENEPEEPGTSLPPPSPPRTKRSLSRTTSVKKASSTRATSPATDHTDEVTKGKGKGQHRKQDLICPVRTCPRHINGFARTWNLNLHMKRMHAGYRPKSTDSKSKSSVVGPASDTNG</sequence>
<dbReference type="Pfam" id="PF26176">
    <property type="entry name" value="zf_C2H2_17_2"/>
    <property type="match status" value="1"/>
</dbReference>
<feature type="compositionally biased region" description="Polar residues" evidence="1">
    <location>
        <begin position="86"/>
        <end position="98"/>
    </location>
</feature>
<feature type="domain" description="Rrn9" evidence="2">
    <location>
        <begin position="141"/>
        <end position="206"/>
    </location>
</feature>
<dbReference type="EMBL" id="JZEE01000230">
    <property type="protein sequence ID" value="KJK66923.1"/>
    <property type="molecule type" value="Genomic_DNA"/>
</dbReference>
<feature type="region of interest" description="Disordered" evidence="1">
    <location>
        <begin position="491"/>
        <end position="552"/>
    </location>
</feature>
<keyword evidence="4" id="KW-0648">Protein biosynthesis</keyword>
<protein>
    <submittedName>
        <fullName evidence="4">RNA polymerase I specific transcription initiation factor</fullName>
    </submittedName>
</protein>
<reference evidence="4 5" key="1">
    <citation type="submission" date="2015-02" db="EMBL/GenBank/DDBJ databases">
        <title>Draft genome sequence of Aspergillus parasiticus SU-1.</title>
        <authorList>
            <person name="Yu J."/>
            <person name="Fedorova N."/>
            <person name="Yin Y."/>
            <person name="Losada L."/>
            <person name="Zafar N."/>
            <person name="Taujale R."/>
            <person name="Ehrlich K.C."/>
            <person name="Bhatnagar D."/>
            <person name="Cleveland T.E."/>
            <person name="Bennett J.W."/>
            <person name="Nierman W.C."/>
        </authorList>
    </citation>
    <scope>NUCLEOTIDE SEQUENCE [LARGE SCALE GENOMIC DNA]</scope>
    <source>
        <strain evidence="5">ATCC 56775 / NRRL 5862 / SRRC 143 / SU-1</strain>
    </source>
</reference>
<dbReference type="InterPro" id="IPR019622">
    <property type="entry name" value="Rrn9_dom"/>
</dbReference>
<gene>
    <name evidence="4" type="ORF">P875_00127760</name>
</gene>
<dbReference type="GO" id="GO:0003743">
    <property type="term" value="F:translation initiation factor activity"/>
    <property type="evidence" value="ECO:0007669"/>
    <property type="project" value="UniProtKB-KW"/>
</dbReference>
<feature type="compositionally biased region" description="Basic and acidic residues" evidence="1">
    <location>
        <begin position="126"/>
        <end position="136"/>
    </location>
</feature>
<feature type="compositionally biased region" description="Polar residues" evidence="1">
    <location>
        <begin position="334"/>
        <end position="344"/>
    </location>
</feature>
<feature type="region of interest" description="Disordered" evidence="1">
    <location>
        <begin position="327"/>
        <end position="430"/>
    </location>
</feature>
<evidence type="ECO:0000256" key="1">
    <source>
        <dbReference type="SAM" id="MobiDB-lite"/>
    </source>
</evidence>
<feature type="region of interest" description="Disordered" evidence="1">
    <location>
        <begin position="1"/>
        <end position="136"/>
    </location>
</feature>
<dbReference type="InterPro" id="IPR059095">
    <property type="entry name" value="Znf_C2H2_17_2nd"/>
</dbReference>
<evidence type="ECO:0000259" key="3">
    <source>
        <dbReference type="Pfam" id="PF26176"/>
    </source>
</evidence>
<feature type="region of interest" description="Disordered" evidence="1">
    <location>
        <begin position="585"/>
        <end position="608"/>
    </location>
</feature>
<dbReference type="Proteomes" id="UP000033540">
    <property type="component" value="Unassembled WGS sequence"/>
</dbReference>
<dbReference type="AlphaFoldDB" id="A0A0F0IM39"/>
<dbReference type="OrthoDB" id="5412288at2759"/>
<accession>A0A0F0IM39</accession>
<comment type="caution">
    <text evidence="4">The sequence shown here is derived from an EMBL/GenBank/DDBJ whole genome shotgun (WGS) entry which is preliminary data.</text>
</comment>
<feature type="compositionally biased region" description="Acidic residues" evidence="1">
    <location>
        <begin position="51"/>
        <end position="68"/>
    </location>
</feature>
<feature type="compositionally biased region" description="Polar residues" evidence="1">
    <location>
        <begin position="16"/>
        <end position="32"/>
    </location>
</feature>
<evidence type="ECO:0000259" key="2">
    <source>
        <dbReference type="Pfam" id="PF10680"/>
    </source>
</evidence>
<dbReference type="STRING" id="1403190.A0A0F0IM39"/>
<organism evidence="4 5">
    <name type="scientific">Aspergillus parasiticus (strain ATCC 56775 / NRRL 5862 / SRRC 143 / SU-1)</name>
    <dbReference type="NCBI Taxonomy" id="1403190"/>
    <lineage>
        <taxon>Eukaryota</taxon>
        <taxon>Fungi</taxon>
        <taxon>Dikarya</taxon>
        <taxon>Ascomycota</taxon>
        <taxon>Pezizomycotina</taxon>
        <taxon>Eurotiomycetes</taxon>
        <taxon>Eurotiomycetidae</taxon>
        <taxon>Eurotiales</taxon>
        <taxon>Aspergillaceae</taxon>
        <taxon>Aspergillus</taxon>
        <taxon>Aspergillus subgen. Circumdati</taxon>
    </lineage>
</organism>
<feature type="compositionally biased region" description="Polar residues" evidence="1">
    <location>
        <begin position="522"/>
        <end position="535"/>
    </location>
</feature>
<keyword evidence="4" id="KW-0396">Initiation factor</keyword>
<proteinExistence type="predicted"/>
<feature type="domain" description="C2H2-domain containing protein second zinc finger" evidence="3">
    <location>
        <begin position="557"/>
        <end position="583"/>
    </location>
</feature>
<dbReference type="Pfam" id="PF10680">
    <property type="entry name" value="RRN9"/>
    <property type="match status" value="1"/>
</dbReference>
<feature type="compositionally biased region" description="Basic residues" evidence="1">
    <location>
        <begin position="367"/>
        <end position="377"/>
    </location>
</feature>